<dbReference type="InterPro" id="IPR029044">
    <property type="entry name" value="Nucleotide-diphossugar_trans"/>
</dbReference>
<keyword evidence="3" id="KW-1185">Reference proteome</keyword>
<dbReference type="RefSeq" id="WP_207154306.1">
    <property type="nucleotide sequence ID" value="NZ_AP024484.1"/>
</dbReference>
<sequence>MLDSQIISHNKTQPLITFIITTYNLDAGLLKECVESITRLSISIDEREIIVIDDGSDLPALNSLTSVCKNIVYLWQPNNGASAARNIGLDIAHGKYIQFVDGDDYLITATYEHCLDIARYHNPDMVMFEHTSKDDSVVTEIYDGPFSGAEFMHNNNIKGMAWGYIFKKDILISLRFNRNIKFGEDEEFTAQLIIRAERLFTTPSKAYFYRQRRSSVIHEINKRTKVQRLEENESIIFHLHDMLDKLPKAERAAMERRIAQLSMDYLYNTARLTHSYSHLNDACERLRRRGLFPLPDKKYTRKYSLFRKMSKNAIGRRLIIATAI</sequence>
<dbReference type="InterPro" id="IPR001173">
    <property type="entry name" value="Glyco_trans_2-like"/>
</dbReference>
<dbReference type="Pfam" id="PF00535">
    <property type="entry name" value="Glycos_transf_2"/>
    <property type="match status" value="1"/>
</dbReference>
<dbReference type="EMBL" id="AP024484">
    <property type="protein sequence ID" value="BCS86751.1"/>
    <property type="molecule type" value="Genomic_DNA"/>
</dbReference>
<organism evidence="2 3">
    <name type="scientific">Prevotella herbatica</name>
    <dbReference type="NCBI Taxonomy" id="2801997"/>
    <lineage>
        <taxon>Bacteria</taxon>
        <taxon>Pseudomonadati</taxon>
        <taxon>Bacteroidota</taxon>
        <taxon>Bacteroidia</taxon>
        <taxon>Bacteroidales</taxon>
        <taxon>Prevotellaceae</taxon>
        <taxon>Prevotella</taxon>
    </lineage>
</organism>
<dbReference type="Proteomes" id="UP001319045">
    <property type="component" value="Chromosome"/>
</dbReference>
<feature type="domain" description="Glycosyltransferase 2-like" evidence="1">
    <location>
        <begin position="18"/>
        <end position="139"/>
    </location>
</feature>
<reference evidence="2 3" key="1">
    <citation type="journal article" date="2022" name="Int. J. Syst. Evol. Microbiol.">
        <title>Prevotella herbatica sp. nov., a plant polysaccharide-decomposing anaerobic bacterium isolated from a methanogenic reactor.</title>
        <authorList>
            <person name="Uek A."/>
            <person name="Tonouchi A."/>
            <person name="Kaku N."/>
            <person name="Ueki K."/>
        </authorList>
    </citation>
    <scope>NUCLEOTIDE SEQUENCE [LARGE SCALE GENOMIC DNA]</scope>
    <source>
        <strain evidence="2 3">WR041</strain>
    </source>
</reference>
<dbReference type="SUPFAM" id="SSF53448">
    <property type="entry name" value="Nucleotide-diphospho-sugar transferases"/>
    <property type="match status" value="1"/>
</dbReference>
<protein>
    <submittedName>
        <fullName evidence="2">Glycosyltransferase family 2 protein</fullName>
    </submittedName>
</protein>
<dbReference type="CDD" id="cd00761">
    <property type="entry name" value="Glyco_tranf_GTA_type"/>
    <property type="match status" value="1"/>
</dbReference>
<name>A0ABM8HWA0_9BACT</name>
<evidence type="ECO:0000259" key="1">
    <source>
        <dbReference type="Pfam" id="PF00535"/>
    </source>
</evidence>
<proteinExistence type="predicted"/>
<gene>
    <name evidence="2" type="ORF">prwr041_26440</name>
</gene>
<dbReference type="PANTHER" id="PTHR22916:SF3">
    <property type="entry name" value="UDP-GLCNAC:BETAGAL BETA-1,3-N-ACETYLGLUCOSAMINYLTRANSFERASE-LIKE PROTEIN 1"/>
    <property type="match status" value="1"/>
</dbReference>
<accession>A0ABM8HWA0</accession>
<dbReference type="Gene3D" id="3.90.550.10">
    <property type="entry name" value="Spore Coat Polysaccharide Biosynthesis Protein SpsA, Chain A"/>
    <property type="match status" value="1"/>
</dbReference>
<evidence type="ECO:0000313" key="3">
    <source>
        <dbReference type="Proteomes" id="UP001319045"/>
    </source>
</evidence>
<dbReference type="PANTHER" id="PTHR22916">
    <property type="entry name" value="GLYCOSYLTRANSFERASE"/>
    <property type="match status" value="1"/>
</dbReference>
<evidence type="ECO:0000313" key="2">
    <source>
        <dbReference type="EMBL" id="BCS86751.1"/>
    </source>
</evidence>